<dbReference type="Pfam" id="PF08757">
    <property type="entry name" value="CotH"/>
    <property type="match status" value="1"/>
</dbReference>
<feature type="compositionally biased region" description="Gly residues" evidence="1">
    <location>
        <begin position="464"/>
        <end position="487"/>
    </location>
</feature>
<proteinExistence type="predicted"/>
<evidence type="ECO:0000256" key="1">
    <source>
        <dbReference type="SAM" id="MobiDB-lite"/>
    </source>
</evidence>
<dbReference type="RefSeq" id="WP_006040703.1">
    <property type="nucleotide sequence ID" value="NZ_AEDD01000016.1"/>
</dbReference>
<feature type="compositionally biased region" description="Low complexity" evidence="1">
    <location>
        <begin position="488"/>
        <end position="497"/>
    </location>
</feature>
<feature type="transmembrane region" description="Helical" evidence="2">
    <location>
        <begin position="6"/>
        <end position="24"/>
    </location>
</feature>
<dbReference type="PANTHER" id="PTHR40050:SF1">
    <property type="entry name" value="INNER SPORE COAT PROTEIN H"/>
    <property type="match status" value="1"/>
</dbReference>
<dbReference type="eggNOG" id="COG5337">
    <property type="taxonomic scope" value="Bacteria"/>
</dbReference>
<evidence type="ECO:0000313" key="4">
    <source>
        <dbReference type="Proteomes" id="UP000005387"/>
    </source>
</evidence>
<keyword evidence="4" id="KW-1185">Reference proteome</keyword>
<dbReference type="InterPro" id="IPR014867">
    <property type="entry name" value="Spore_coat_CotH_CotH2/3/7"/>
</dbReference>
<name>E0IGD2_9BACL</name>
<dbReference type="Proteomes" id="UP000005387">
    <property type="component" value="Unassembled WGS sequence"/>
</dbReference>
<reference evidence="3 4" key="1">
    <citation type="submission" date="2010-07" db="EMBL/GenBank/DDBJ databases">
        <title>The draft genome of Paenibacillus curdlanolyticus YK9.</title>
        <authorList>
            <consortium name="US DOE Joint Genome Institute (JGI-PGF)"/>
            <person name="Lucas S."/>
            <person name="Copeland A."/>
            <person name="Lapidus A."/>
            <person name="Cheng J.-F."/>
            <person name="Bruce D."/>
            <person name="Goodwin L."/>
            <person name="Pitluck S."/>
            <person name="Land M.L."/>
            <person name="Hauser L."/>
            <person name="Chang Y.-J."/>
            <person name="Jeffries C."/>
            <person name="Anderson I.J."/>
            <person name="Johnson E."/>
            <person name="Loganathan U."/>
            <person name="Mulhopadhyay B."/>
            <person name="Kyrpides N."/>
            <person name="Woyke T.J."/>
        </authorList>
    </citation>
    <scope>NUCLEOTIDE SEQUENCE [LARGE SCALE GENOMIC DNA]</scope>
    <source>
        <strain evidence="3 4">YK9</strain>
    </source>
</reference>
<evidence type="ECO:0000313" key="3">
    <source>
        <dbReference type="EMBL" id="EFM08534.1"/>
    </source>
</evidence>
<organism evidence="3 4">
    <name type="scientific">Paenibacillus curdlanolyticus YK9</name>
    <dbReference type="NCBI Taxonomy" id="717606"/>
    <lineage>
        <taxon>Bacteria</taxon>
        <taxon>Bacillati</taxon>
        <taxon>Bacillota</taxon>
        <taxon>Bacilli</taxon>
        <taxon>Bacillales</taxon>
        <taxon>Paenibacillaceae</taxon>
        <taxon>Paenibacillus</taxon>
    </lineage>
</organism>
<sequence>MNSKSAVPILVASMIIALIAGIVLDGWARGTGDSAVSGGTSAAANTEQLDHDVFVKDKVVDVKITIDPDEFQSMLDNASAEEFKSATVEYNGIKLDNVGIRTKGNLSLRSVVSMPDSDRYSFKLSFDEYISNQTLLGLTKININNNYSDATYMREFLTYELAESMGLPTPKYSYVNVYVNGELKGFYLAVEQIGDSYLERNFGNAYGALYKGIMGNGSDLLYAGDSESDYPGLSRKSEKSNDDVLIDMIKELNSGTDYESVINVEDALGYIALNAVTTNTDSYIGSNKQNYYLYEDEGIFSILPWDYNMAFGGLGSNSSLMIDEPTDGALSERPLVDKLLKVGAYKTRYHEIIEYMLNTYLKDDVFQARVKQLSELIAAHVKADPTAFYTYDQYEQGVQQLLSFTSTRVANVAGQLDGTVKSSGDGSGNGGGMRGGGMGRGGRNNVAANGQNNAAAAGQNGEAMQGGGQGNAGAGQNGQVMQGGGQGNAEAGQNGQAMQGGGQGNAGAGQNGQVMQGGGQGNAGAGQNGQAVQGGVQGNAGAGQNGQAMQGGGQGNAGAGQNGQVMQGGGQGNAGAGQNGQVMQGG</sequence>
<feature type="compositionally biased region" description="Gly residues" evidence="1">
    <location>
        <begin position="425"/>
        <end position="442"/>
    </location>
</feature>
<dbReference type="PANTHER" id="PTHR40050">
    <property type="entry name" value="INNER SPORE COAT PROTEIN H"/>
    <property type="match status" value="1"/>
</dbReference>
<dbReference type="STRING" id="717606.PaecuDRAFT_4725"/>
<feature type="compositionally biased region" description="Low complexity" evidence="1">
    <location>
        <begin position="443"/>
        <end position="463"/>
    </location>
</feature>
<dbReference type="AlphaFoldDB" id="E0IGD2"/>
<feature type="compositionally biased region" description="Gly residues" evidence="1">
    <location>
        <begin position="535"/>
        <end position="586"/>
    </location>
</feature>
<feature type="non-terminal residue" evidence="3">
    <location>
        <position position="586"/>
    </location>
</feature>
<keyword evidence="2" id="KW-1133">Transmembrane helix</keyword>
<keyword evidence="2" id="KW-0812">Transmembrane</keyword>
<gene>
    <name evidence="3" type="ORF">PaecuDRAFT_4725</name>
</gene>
<feature type="compositionally biased region" description="Gly residues" evidence="1">
    <location>
        <begin position="498"/>
        <end position="527"/>
    </location>
</feature>
<feature type="region of interest" description="Disordered" evidence="1">
    <location>
        <begin position="417"/>
        <end position="586"/>
    </location>
</feature>
<keyword evidence="2" id="KW-0472">Membrane</keyword>
<dbReference type="EMBL" id="AEDD01000016">
    <property type="protein sequence ID" value="EFM08534.1"/>
    <property type="molecule type" value="Genomic_DNA"/>
</dbReference>
<evidence type="ECO:0000256" key="2">
    <source>
        <dbReference type="SAM" id="Phobius"/>
    </source>
</evidence>
<protein>
    <submittedName>
        <fullName evidence="3">Spore coat protein CotH</fullName>
    </submittedName>
</protein>
<accession>E0IGD2</accession>